<name>A0A6F9EF96_9BACL</name>
<evidence type="ECO:0000256" key="1">
    <source>
        <dbReference type="SAM" id="MobiDB-lite"/>
    </source>
</evidence>
<sequence>METSTQWGWEYQAYQVRSVPMRNGNQENTKPARQPGSIVRSVPMRNGNDRERRDPVL</sequence>
<dbReference type="AlphaFoldDB" id="A0A6F9EF96"/>
<dbReference type="EMBL" id="LR792683">
    <property type="protein sequence ID" value="CAB3395517.1"/>
    <property type="molecule type" value="Genomic_DNA"/>
</dbReference>
<dbReference type="Proteomes" id="UP000502196">
    <property type="component" value="Chromosome"/>
</dbReference>
<evidence type="ECO:0000313" key="3">
    <source>
        <dbReference type="Proteomes" id="UP000502196"/>
    </source>
</evidence>
<organism evidence="2 3">
    <name type="scientific">Kyrpidia spormannii</name>
    <dbReference type="NCBI Taxonomy" id="2055160"/>
    <lineage>
        <taxon>Bacteria</taxon>
        <taxon>Bacillati</taxon>
        <taxon>Bacillota</taxon>
        <taxon>Bacilli</taxon>
        <taxon>Bacillales</taxon>
        <taxon>Alicyclobacillaceae</taxon>
        <taxon>Kyrpidia</taxon>
    </lineage>
</organism>
<accession>A0A6F9EF96</accession>
<feature type="compositionally biased region" description="Basic and acidic residues" evidence="1">
    <location>
        <begin position="47"/>
        <end position="57"/>
    </location>
</feature>
<evidence type="ECO:0000313" key="2">
    <source>
        <dbReference type="EMBL" id="CAB3395517.1"/>
    </source>
</evidence>
<protein>
    <submittedName>
        <fullName evidence="2">Uncharacterized protein</fullName>
    </submittedName>
</protein>
<feature type="region of interest" description="Disordered" evidence="1">
    <location>
        <begin position="20"/>
        <end position="57"/>
    </location>
</feature>
<proteinExistence type="predicted"/>
<gene>
    <name evidence="2" type="ORF">COOX1_2952</name>
</gene>
<reference evidence="2 3" key="1">
    <citation type="submission" date="2020-04" db="EMBL/GenBank/DDBJ databases">
        <authorList>
            <person name="Hogendoorn C."/>
        </authorList>
    </citation>
    <scope>NUCLEOTIDE SEQUENCE [LARGE SCALE GENOMIC DNA]</scope>
    <source>
        <strain evidence="2">COOX1</strain>
    </source>
</reference>